<dbReference type="PROSITE" id="PS51841">
    <property type="entry name" value="LTD"/>
    <property type="match status" value="1"/>
</dbReference>
<accession>A0A7G9ZAR1</accession>
<gene>
    <name evidence="2" type="ORF">DPOOOCMC_00003</name>
</gene>
<protein>
    <recommendedName>
        <fullName evidence="1">LTD domain-containing protein</fullName>
    </recommendedName>
</protein>
<evidence type="ECO:0000259" key="1">
    <source>
        <dbReference type="PROSITE" id="PS51841"/>
    </source>
</evidence>
<evidence type="ECO:0000313" key="2">
    <source>
        <dbReference type="EMBL" id="QNO57345.1"/>
    </source>
</evidence>
<dbReference type="Gene3D" id="2.60.40.1260">
    <property type="entry name" value="Lamin Tail domain"/>
    <property type="match status" value="1"/>
</dbReference>
<dbReference type="InterPro" id="IPR036415">
    <property type="entry name" value="Lamin_tail_dom_sf"/>
</dbReference>
<dbReference type="Pfam" id="PF00932">
    <property type="entry name" value="LTD"/>
    <property type="match status" value="1"/>
</dbReference>
<dbReference type="InterPro" id="IPR001322">
    <property type="entry name" value="Lamin_tail_dom"/>
</dbReference>
<dbReference type="SUPFAM" id="SSF74853">
    <property type="entry name" value="Lamin A/C globular tail domain"/>
    <property type="match status" value="1"/>
</dbReference>
<feature type="domain" description="LTD" evidence="1">
    <location>
        <begin position="11"/>
        <end position="116"/>
    </location>
</feature>
<dbReference type="EMBL" id="MT631686">
    <property type="protein sequence ID" value="QNO57345.1"/>
    <property type="molecule type" value="Genomic_DNA"/>
</dbReference>
<dbReference type="AlphaFoldDB" id="A0A7G9ZAR1"/>
<proteinExistence type="predicted"/>
<organism evidence="2">
    <name type="scientific">Candidatus Methanophaga sp. ANME-1 ERB7</name>
    <dbReference type="NCBI Taxonomy" id="2759913"/>
    <lineage>
        <taxon>Archaea</taxon>
        <taxon>Methanobacteriati</taxon>
        <taxon>Methanobacteriota</taxon>
        <taxon>Stenosarchaea group</taxon>
        <taxon>Methanomicrobia</taxon>
        <taxon>Candidatus Methanophagales</taxon>
        <taxon>Candidatus Methanophagaceae</taxon>
        <taxon>Candidatus Methanophaga</taxon>
    </lineage>
</organism>
<reference evidence="2" key="1">
    <citation type="submission" date="2020-06" db="EMBL/GenBank/DDBJ databases">
        <title>Unique genomic features of the anaerobic methanotrophic archaea.</title>
        <authorList>
            <person name="Chadwick G.L."/>
            <person name="Skennerton C.T."/>
            <person name="Laso-Perez R."/>
            <person name="Leu A.O."/>
            <person name="Speth D.R."/>
            <person name="Yu H."/>
            <person name="Morgan-Lang C."/>
            <person name="Hatzenpichler R."/>
            <person name="Goudeau D."/>
            <person name="Malmstrom R."/>
            <person name="Brazelton W.J."/>
            <person name="Woyke T."/>
            <person name="Hallam S.J."/>
            <person name="Tyson G.W."/>
            <person name="Wegener G."/>
            <person name="Boetius A."/>
            <person name="Orphan V."/>
        </authorList>
    </citation>
    <scope>NUCLEOTIDE SEQUENCE</scope>
</reference>
<sequence>MLLFTGITLATTTTLTASSGVIIYAFNQNPAGSDEGNEWVSFHNPSNESVDIGNWTFESTHGTTTTDWIAEGTTLYPGAYCTYTPHYRWLDNSEEAIILRNVVGEEVDRTPVLRGRHRITVPSS</sequence>
<name>A0A7G9ZAR1_9EURY</name>